<accession>R8HDG4</accession>
<sequence>MSDKRKKIINEISFLETTYCMNCPKLNKNNDLNSKEGCRKQRNNIQCVGCPIYDAIRERGNKLESVAQKNTFNKVRERYLNKPYEYLQYKEYPIEIIIKELDITKYELRRRNRQNRSIRKTR</sequence>
<dbReference type="EMBL" id="AHES01000049">
    <property type="protein sequence ID" value="EOO70842.1"/>
    <property type="molecule type" value="Genomic_DNA"/>
</dbReference>
<evidence type="ECO:0000313" key="1">
    <source>
        <dbReference type="EMBL" id="EOO70842.1"/>
    </source>
</evidence>
<evidence type="ECO:0000313" key="2">
    <source>
        <dbReference type="Proteomes" id="UP000014040"/>
    </source>
</evidence>
<dbReference type="InterPro" id="IPR019718">
    <property type="entry name" value="DUF2602"/>
</dbReference>
<organism evidence="1 2">
    <name type="scientific">Bacillus cereus VD021</name>
    <dbReference type="NCBI Taxonomy" id="1053224"/>
    <lineage>
        <taxon>Bacteria</taxon>
        <taxon>Bacillati</taxon>
        <taxon>Bacillota</taxon>
        <taxon>Bacilli</taxon>
        <taxon>Bacillales</taxon>
        <taxon>Bacillaceae</taxon>
        <taxon>Bacillus</taxon>
        <taxon>Bacillus cereus group</taxon>
    </lineage>
</organism>
<dbReference type="AlphaFoldDB" id="R8HDG4"/>
<protein>
    <submittedName>
        <fullName evidence="1">Uncharacterized protein</fullName>
    </submittedName>
</protein>
<dbReference type="RefSeq" id="WP_016102613.1">
    <property type="nucleotide sequence ID" value="NZ_KB976282.1"/>
</dbReference>
<reference evidence="1 2" key="1">
    <citation type="submission" date="2012-12" db="EMBL/GenBank/DDBJ databases">
        <title>The Genome Sequence of Bacillus cereus VD021.</title>
        <authorList>
            <consortium name="The Broad Institute Genome Sequencing Platform"/>
            <consortium name="The Broad Institute Genome Sequencing Center for Infectious Disease"/>
            <person name="Feldgarden M."/>
            <person name="Van der Auwera G.A."/>
            <person name="Mahillon J."/>
            <person name="Duprez V."/>
            <person name="Timmery S."/>
            <person name="Mattelet C."/>
            <person name="Dierick K."/>
            <person name="Sun M."/>
            <person name="Yu Z."/>
            <person name="Zhu L."/>
            <person name="Hu X."/>
            <person name="Shank E.B."/>
            <person name="Swiecicka I."/>
            <person name="Hansen B.M."/>
            <person name="Andrup L."/>
            <person name="Walker B."/>
            <person name="Young S.K."/>
            <person name="Zeng Q."/>
            <person name="Gargeya S."/>
            <person name="Fitzgerald M."/>
            <person name="Haas B."/>
            <person name="Abouelleil A."/>
            <person name="Alvarado L."/>
            <person name="Arachchi H.M."/>
            <person name="Berlin A.M."/>
            <person name="Chapman S.B."/>
            <person name="Dewar J."/>
            <person name="Goldberg J."/>
            <person name="Griggs A."/>
            <person name="Gujja S."/>
            <person name="Hansen M."/>
            <person name="Howarth C."/>
            <person name="Imamovic A."/>
            <person name="Larimer J."/>
            <person name="McCowan C."/>
            <person name="Murphy C."/>
            <person name="Neiman D."/>
            <person name="Pearson M."/>
            <person name="Priest M."/>
            <person name="Roberts A."/>
            <person name="Saif S."/>
            <person name="Shea T."/>
            <person name="Sisk P."/>
            <person name="Sykes S."/>
            <person name="Wortman J."/>
            <person name="Nusbaum C."/>
            <person name="Birren B."/>
        </authorList>
    </citation>
    <scope>NUCLEOTIDE SEQUENCE [LARGE SCALE GENOMIC DNA]</scope>
    <source>
        <strain evidence="1 2">VD021</strain>
    </source>
</reference>
<dbReference type="HOGENOM" id="CLU_168767_0_0_9"/>
<comment type="caution">
    <text evidence="1">The sequence shown here is derived from an EMBL/GenBank/DDBJ whole genome shotgun (WGS) entry which is preliminary data.</text>
</comment>
<name>R8HDG4_BACCE</name>
<proteinExistence type="predicted"/>
<dbReference type="Proteomes" id="UP000014040">
    <property type="component" value="Unassembled WGS sequence"/>
</dbReference>
<gene>
    <name evidence="1" type="ORF">IIC_04536</name>
</gene>
<dbReference type="Pfam" id="PF10782">
    <property type="entry name" value="zf-C2HCIx2C"/>
    <property type="match status" value="1"/>
</dbReference>